<evidence type="ECO:0000256" key="6">
    <source>
        <dbReference type="ARBA" id="ARBA00022685"/>
    </source>
</evidence>
<dbReference type="GO" id="GO:0007218">
    <property type="term" value="P:neuropeptide signaling pathway"/>
    <property type="evidence" value="ECO:0007669"/>
    <property type="project" value="UniProtKB-KW"/>
</dbReference>
<protein>
    <submittedName>
        <fullName evidence="15">COLI1 protein</fullName>
    </submittedName>
</protein>
<evidence type="ECO:0000313" key="15">
    <source>
        <dbReference type="EMBL" id="NWW75407.1"/>
    </source>
</evidence>
<dbReference type="AlphaFoldDB" id="A0A7K6QQJ9"/>
<dbReference type="PRINTS" id="PR00383">
    <property type="entry name" value="MELANOCORTIN"/>
</dbReference>
<comment type="function">
    <text evidence="1">Stimulates the adrenal glands to release cortisol.</text>
</comment>
<feature type="domain" description="Pro-opiomelanocortin N-terminal" evidence="13">
    <location>
        <begin position="22"/>
        <end position="66"/>
    </location>
</feature>
<dbReference type="SMART" id="SM01363">
    <property type="entry name" value="ACTH_domain"/>
    <property type="match status" value="2"/>
</dbReference>
<dbReference type="GO" id="GO:0030141">
    <property type="term" value="C:secretory granule"/>
    <property type="evidence" value="ECO:0007669"/>
    <property type="project" value="TreeGrafter"/>
</dbReference>
<dbReference type="InterPro" id="IPR013532">
    <property type="entry name" value="Opioid_neuropept"/>
</dbReference>
<evidence type="ECO:0000256" key="4">
    <source>
        <dbReference type="ARBA" id="ARBA00005832"/>
    </source>
</evidence>
<comment type="caution">
    <text evidence="15">The sequence shown here is derived from an EMBL/GenBank/DDBJ whole genome shotgun (WGS) entry which is preliminary data.</text>
</comment>
<accession>A0A7K6QQJ9</accession>
<dbReference type="SMART" id="SM01365">
    <property type="entry name" value="Op_neuropeptide"/>
    <property type="match status" value="1"/>
</dbReference>
<dbReference type="InterPro" id="IPR013531">
    <property type="entry name" value="Mcrtin_ACTH_cent"/>
</dbReference>
<organism evidence="15 16">
    <name type="scientific">Climacteris rufus</name>
    <name type="common">rufous treecreeper</name>
    <dbReference type="NCBI Taxonomy" id="47695"/>
    <lineage>
        <taxon>Eukaryota</taxon>
        <taxon>Metazoa</taxon>
        <taxon>Chordata</taxon>
        <taxon>Craniata</taxon>
        <taxon>Vertebrata</taxon>
        <taxon>Euteleostomi</taxon>
        <taxon>Archelosauria</taxon>
        <taxon>Archosauria</taxon>
        <taxon>Dinosauria</taxon>
        <taxon>Saurischia</taxon>
        <taxon>Theropoda</taxon>
        <taxon>Coelurosauria</taxon>
        <taxon>Aves</taxon>
        <taxon>Neognathae</taxon>
        <taxon>Neoaves</taxon>
        <taxon>Telluraves</taxon>
        <taxon>Australaves</taxon>
        <taxon>Passeriformes</taxon>
        <taxon>Climacteridae</taxon>
        <taxon>Climacteris</taxon>
    </lineage>
</organism>
<gene>
    <name evidence="15" type="primary">Pomca</name>
    <name evidence="15" type="ORF">CLIRUF_R12797</name>
</gene>
<feature type="chain" id="PRO_5029485306" evidence="11">
    <location>
        <begin position="20"/>
        <end position="212"/>
    </location>
</feature>
<dbReference type="Proteomes" id="UP000580879">
    <property type="component" value="Unassembled WGS sequence"/>
</dbReference>
<keyword evidence="8 11" id="KW-0732">Signal</keyword>
<keyword evidence="7" id="KW-0372">Hormone</keyword>
<feature type="non-terminal residue" evidence="15">
    <location>
        <position position="1"/>
    </location>
</feature>
<dbReference type="InterPro" id="IPR001941">
    <property type="entry name" value="PMOC"/>
</dbReference>
<dbReference type="EMBL" id="VZRZ01003907">
    <property type="protein sequence ID" value="NWW75407.1"/>
    <property type="molecule type" value="Genomic_DNA"/>
</dbReference>
<feature type="region of interest" description="Disordered" evidence="10">
    <location>
        <begin position="140"/>
        <end position="179"/>
    </location>
</feature>
<evidence type="ECO:0000256" key="1">
    <source>
        <dbReference type="ARBA" id="ARBA00002965"/>
    </source>
</evidence>
<feature type="domain" description="Opiodes neuropeptide" evidence="14">
    <location>
        <begin position="182"/>
        <end position="210"/>
    </location>
</feature>
<keyword evidence="16" id="KW-1185">Reference proteome</keyword>
<evidence type="ECO:0000259" key="14">
    <source>
        <dbReference type="SMART" id="SM01365"/>
    </source>
</evidence>
<feature type="domain" description="Pro-opiomelanocortin/corticotropin ACTH central region" evidence="12">
    <location>
        <begin position="118"/>
        <end position="156"/>
    </location>
</feature>
<dbReference type="GO" id="GO:0005615">
    <property type="term" value="C:extracellular space"/>
    <property type="evidence" value="ECO:0007669"/>
    <property type="project" value="TreeGrafter"/>
</dbReference>
<name>A0A7K6QQJ9_9PASS</name>
<evidence type="ECO:0000256" key="2">
    <source>
        <dbReference type="ARBA" id="ARBA00003192"/>
    </source>
</evidence>
<feature type="signal peptide" evidence="11">
    <location>
        <begin position="1"/>
        <end position="19"/>
    </location>
</feature>
<feature type="compositionally biased region" description="Acidic residues" evidence="10">
    <location>
        <begin position="162"/>
        <end position="173"/>
    </location>
</feature>
<evidence type="ECO:0000256" key="5">
    <source>
        <dbReference type="ARBA" id="ARBA00022525"/>
    </source>
</evidence>
<sequence length="212" mass="23994">MRLGILPVLLGLLWNPAGAAAPCWENSRCRDLGSEAGILACAGSCRAELSLESPLFPGNGQFQPLSESLRRYVMSHFRWNKFGNGSNPGIPKRRDEEAGKDPSFPFSRREERENGKRSYSMEHFRWGKPVGRKRRPVKVFPNGAEEESMENSPLELRREAPWDGEEEEEEFPWDESQKEKRYGGFLSSERGRIPLLTLLKNAIGKSASKKGQ</sequence>
<comment type="function">
    <text evidence="2">Endogenous opiate.</text>
</comment>
<feature type="non-terminal residue" evidence="15">
    <location>
        <position position="212"/>
    </location>
</feature>
<feature type="domain" description="Pro-opiomelanocortin/corticotropin ACTH central region" evidence="12">
    <location>
        <begin position="71"/>
        <end position="108"/>
    </location>
</feature>
<comment type="subcellular location">
    <subcellularLocation>
        <location evidence="3">Secreted</location>
    </subcellularLocation>
</comment>
<dbReference type="InterPro" id="IPR013593">
    <property type="entry name" value="Melanocortin_N"/>
</dbReference>
<dbReference type="OrthoDB" id="8962839at2759"/>
<dbReference type="Pfam" id="PF08035">
    <property type="entry name" value="Op_neuropeptide"/>
    <property type="match status" value="1"/>
</dbReference>
<dbReference type="PANTHER" id="PTHR11416:SF7">
    <property type="entry name" value="PRO-OPIOMELANOCORTIN"/>
    <property type="match status" value="1"/>
</dbReference>
<evidence type="ECO:0000313" key="16">
    <source>
        <dbReference type="Proteomes" id="UP000580879"/>
    </source>
</evidence>
<keyword evidence="9" id="KW-0257">Endorphin</keyword>
<evidence type="ECO:0000259" key="12">
    <source>
        <dbReference type="SMART" id="SM01363"/>
    </source>
</evidence>
<evidence type="ECO:0000256" key="8">
    <source>
        <dbReference type="ARBA" id="ARBA00022729"/>
    </source>
</evidence>
<evidence type="ECO:0000256" key="9">
    <source>
        <dbReference type="ARBA" id="ARBA00023205"/>
    </source>
</evidence>
<keyword evidence="6" id="KW-0165">Cleavage on pair of basic residues</keyword>
<evidence type="ECO:0000256" key="3">
    <source>
        <dbReference type="ARBA" id="ARBA00004613"/>
    </source>
</evidence>
<evidence type="ECO:0000256" key="7">
    <source>
        <dbReference type="ARBA" id="ARBA00022702"/>
    </source>
</evidence>
<dbReference type="InterPro" id="IPR050878">
    <property type="entry name" value="POMC-derived_peptides"/>
</dbReference>
<comment type="similarity">
    <text evidence="4">Belongs to the POMC family.</text>
</comment>
<keyword evidence="5" id="KW-0964">Secreted</keyword>
<evidence type="ECO:0000259" key="13">
    <source>
        <dbReference type="SMART" id="SM01364"/>
    </source>
</evidence>
<dbReference type="Pfam" id="PF00976">
    <property type="entry name" value="ACTH_domain"/>
    <property type="match status" value="2"/>
</dbReference>
<dbReference type="SMART" id="SM01364">
    <property type="entry name" value="NPP"/>
    <property type="match status" value="1"/>
</dbReference>
<dbReference type="PANTHER" id="PTHR11416">
    <property type="entry name" value="PRO-OPIOMELANOCORTIN"/>
    <property type="match status" value="1"/>
</dbReference>
<feature type="compositionally biased region" description="Basic and acidic residues" evidence="10">
    <location>
        <begin position="107"/>
        <end position="118"/>
    </location>
</feature>
<reference evidence="15 16" key="1">
    <citation type="submission" date="2019-09" db="EMBL/GenBank/DDBJ databases">
        <title>Bird 10,000 Genomes (B10K) Project - Family phase.</title>
        <authorList>
            <person name="Zhang G."/>
        </authorList>
    </citation>
    <scope>NUCLEOTIDE SEQUENCE [LARGE SCALE GENOMIC DNA]</scope>
    <source>
        <strain evidence="15">B10K-DU-029-53</strain>
    </source>
</reference>
<dbReference type="Pfam" id="PF08384">
    <property type="entry name" value="NPP"/>
    <property type="match status" value="1"/>
</dbReference>
<proteinExistence type="inferred from homology"/>
<evidence type="ECO:0000256" key="10">
    <source>
        <dbReference type="SAM" id="MobiDB-lite"/>
    </source>
</evidence>
<dbReference type="GO" id="GO:0001664">
    <property type="term" value="F:G protein-coupled receptor binding"/>
    <property type="evidence" value="ECO:0007669"/>
    <property type="project" value="TreeGrafter"/>
</dbReference>
<evidence type="ECO:0000256" key="11">
    <source>
        <dbReference type="SAM" id="SignalP"/>
    </source>
</evidence>
<dbReference type="GO" id="GO:2000852">
    <property type="term" value="P:regulation of corticosterone secretion"/>
    <property type="evidence" value="ECO:0007669"/>
    <property type="project" value="TreeGrafter"/>
</dbReference>
<feature type="region of interest" description="Disordered" evidence="10">
    <location>
        <begin position="84"/>
        <end position="118"/>
    </location>
</feature>
<dbReference type="GO" id="GO:0005179">
    <property type="term" value="F:hormone activity"/>
    <property type="evidence" value="ECO:0007669"/>
    <property type="project" value="UniProtKB-KW"/>
</dbReference>